<evidence type="ECO:0000256" key="1">
    <source>
        <dbReference type="SAM" id="MobiDB-lite"/>
    </source>
</evidence>
<comment type="caution">
    <text evidence="2">The sequence shown here is derived from an EMBL/GenBank/DDBJ whole genome shotgun (WGS) entry which is preliminary data.</text>
</comment>
<evidence type="ECO:0000313" key="3">
    <source>
        <dbReference type="Proteomes" id="UP000028098"/>
    </source>
</evidence>
<dbReference type="RefSeq" id="WP_235227761.1">
    <property type="nucleotide sequence ID" value="NZ_JPGB01000006.1"/>
</dbReference>
<dbReference type="Proteomes" id="UP000028098">
    <property type="component" value="Unassembled WGS sequence"/>
</dbReference>
<accession>A0A081R3S6</accession>
<feature type="compositionally biased region" description="Polar residues" evidence="1">
    <location>
        <begin position="13"/>
        <end position="22"/>
    </location>
</feature>
<organism evidence="2 3">
    <name type="scientific">Streptococcus oralis</name>
    <dbReference type="NCBI Taxonomy" id="1303"/>
    <lineage>
        <taxon>Bacteria</taxon>
        <taxon>Bacillati</taxon>
        <taxon>Bacillota</taxon>
        <taxon>Bacilli</taxon>
        <taxon>Lactobacillales</taxon>
        <taxon>Streptococcaceae</taxon>
        <taxon>Streptococcus</taxon>
    </lineage>
</organism>
<gene>
    <name evidence="2" type="ORF">SK143_1791</name>
</gene>
<dbReference type="AlphaFoldDB" id="A0A081R3S6"/>
<feature type="region of interest" description="Disordered" evidence="1">
    <location>
        <begin position="1"/>
        <end position="54"/>
    </location>
</feature>
<dbReference type="EMBL" id="JPGB01000006">
    <property type="protein sequence ID" value="KEQ49849.1"/>
    <property type="molecule type" value="Genomic_DNA"/>
</dbReference>
<name>A0A081R3S6_STROR</name>
<reference evidence="2 3" key="1">
    <citation type="submission" date="2014-05" db="EMBL/GenBank/DDBJ databases">
        <authorList>
            <person name="Daugherty S.C."/>
            <person name="Tallon L.J."/>
            <person name="Sadzewicz L."/>
            <person name="Kilian M."/>
            <person name="Tettelin H."/>
        </authorList>
    </citation>
    <scope>NUCLEOTIDE SEQUENCE [LARGE SCALE GENOMIC DNA]</scope>
    <source>
        <strain evidence="2 3">SK143</strain>
    </source>
</reference>
<proteinExistence type="predicted"/>
<evidence type="ECO:0000313" key="2">
    <source>
        <dbReference type="EMBL" id="KEQ49849.1"/>
    </source>
</evidence>
<protein>
    <submittedName>
        <fullName evidence="2">Uncharacterized protein</fullName>
    </submittedName>
</protein>
<sequence length="175" mass="19483">MECLLNGQGKALDQSQEPTNNIGGELINRNSGYLEGEPSRTAPQPEEPKAQPDFPTNVKLYFNIDKSVKSSYRLRGGYKYPEDADIRTLNKYADALQRSAQQYLDRFANQKIIYAFNEDNQLNALSPVALRYPLNICSLSSITEGINFKSIKKLLTEVKSSQTLGANCSIAISVL</sequence>